<accession>A0AAD6X0U4</accession>
<dbReference type="SUPFAM" id="SSF48452">
    <property type="entry name" value="TPR-like"/>
    <property type="match status" value="1"/>
</dbReference>
<dbReference type="AlphaFoldDB" id="A0AAD6X0U4"/>
<reference evidence="1" key="1">
    <citation type="submission" date="2023-03" db="EMBL/GenBank/DDBJ databases">
        <title>Massive genome expansion in bonnet fungi (Mycena s.s.) driven by repeated elements and novel gene families across ecological guilds.</title>
        <authorList>
            <consortium name="Lawrence Berkeley National Laboratory"/>
            <person name="Harder C.B."/>
            <person name="Miyauchi S."/>
            <person name="Viragh M."/>
            <person name="Kuo A."/>
            <person name="Thoen E."/>
            <person name="Andreopoulos B."/>
            <person name="Lu D."/>
            <person name="Skrede I."/>
            <person name="Drula E."/>
            <person name="Henrissat B."/>
            <person name="Morin E."/>
            <person name="Kohler A."/>
            <person name="Barry K."/>
            <person name="LaButti K."/>
            <person name="Morin E."/>
            <person name="Salamov A."/>
            <person name="Lipzen A."/>
            <person name="Mereny Z."/>
            <person name="Hegedus B."/>
            <person name="Baldrian P."/>
            <person name="Stursova M."/>
            <person name="Weitz H."/>
            <person name="Taylor A."/>
            <person name="Grigoriev I.V."/>
            <person name="Nagy L.G."/>
            <person name="Martin F."/>
            <person name="Kauserud H."/>
        </authorList>
    </citation>
    <scope>NUCLEOTIDE SEQUENCE</scope>
    <source>
        <strain evidence="1">CBHHK200</strain>
    </source>
</reference>
<proteinExistence type="predicted"/>
<organism evidence="1 2">
    <name type="scientific">Mycena alexandri</name>
    <dbReference type="NCBI Taxonomy" id="1745969"/>
    <lineage>
        <taxon>Eukaryota</taxon>
        <taxon>Fungi</taxon>
        <taxon>Dikarya</taxon>
        <taxon>Basidiomycota</taxon>
        <taxon>Agaricomycotina</taxon>
        <taxon>Agaricomycetes</taxon>
        <taxon>Agaricomycetidae</taxon>
        <taxon>Agaricales</taxon>
        <taxon>Marasmiineae</taxon>
        <taxon>Mycenaceae</taxon>
        <taxon>Mycena</taxon>
    </lineage>
</organism>
<dbReference type="Gene3D" id="1.25.40.10">
    <property type="entry name" value="Tetratricopeptide repeat domain"/>
    <property type="match status" value="2"/>
</dbReference>
<sequence length="398" mass="44696">MAMKHGQSALSLAQSIGDIAKQSDVFRHFAFIKWAVGDYTAGQLYAKEAHELARIMGHLYREARGLRTEALNWLGLGNYMQCILLAKRARSLLDVCGLPHSIEGNGLRMLLGEVQSRKSEYVEAHSMYNQVAQAAANDPHYHAMSLINMADIEVSMGTAKHEIQRKINVAQTILKVIGMARGSTGCDIVQADLNLREGDMSTLLFCKCLRKMWGKDSEVVVYCLERLGDVSRWKNSHHELSWSTVLLAHSLKQKEKLGIHKGLQFIGDVFLQEKDEVTASSLFTLALQGFTLMDVHRSRAECMIRLGDISEKNGDLLNALELWDMARPLFERSSQTKQIQAIDNRLSRNNKDVKEQHQKGLAHLVELSVPAGKVDEEDEEDSEIELELDEADVEQVVV</sequence>
<gene>
    <name evidence="1" type="ORF">C8F04DRAFT_1186521</name>
</gene>
<dbReference type="EMBL" id="JARJCM010000088">
    <property type="protein sequence ID" value="KAJ7030666.1"/>
    <property type="molecule type" value="Genomic_DNA"/>
</dbReference>
<keyword evidence="2" id="KW-1185">Reference proteome</keyword>
<dbReference type="Proteomes" id="UP001218188">
    <property type="component" value="Unassembled WGS sequence"/>
</dbReference>
<protein>
    <submittedName>
        <fullName evidence="1">Uncharacterized protein</fullName>
    </submittedName>
</protein>
<dbReference type="InterPro" id="IPR011990">
    <property type="entry name" value="TPR-like_helical_dom_sf"/>
</dbReference>
<name>A0AAD6X0U4_9AGAR</name>
<evidence type="ECO:0000313" key="1">
    <source>
        <dbReference type="EMBL" id="KAJ7030666.1"/>
    </source>
</evidence>
<comment type="caution">
    <text evidence="1">The sequence shown here is derived from an EMBL/GenBank/DDBJ whole genome shotgun (WGS) entry which is preliminary data.</text>
</comment>
<evidence type="ECO:0000313" key="2">
    <source>
        <dbReference type="Proteomes" id="UP001218188"/>
    </source>
</evidence>